<dbReference type="OrthoDB" id="4296267at2"/>
<proteinExistence type="predicted"/>
<dbReference type="NCBIfam" id="TIGR02778">
    <property type="entry name" value="ligD_pol"/>
    <property type="match status" value="1"/>
</dbReference>
<dbReference type="InterPro" id="IPR052171">
    <property type="entry name" value="NHEJ_LigD"/>
</dbReference>
<dbReference type="KEGG" id="bsol:FSW04_03920"/>
<sequence length="288" mass="31802">MSAVRLTHPDRLLWPADGLTKRDLFDYFGDVAPVMLPHVRDRPVSLQRFRAEVSEGGFFQKELPRGAPDWLARAEVPKRGGSVTMLLANDRRTLQWLGQQGCVTPHVFLARADRLDRPDRLVIDLDPSGEDFDAVRRAALACGDALRARGLEPFAMVTGSRGVHVAVALRRTRPAADVLAWARDFATGLADAGVAGEDLLTTAFRKEQRGGRIYVDVARNGPAQTVVAPYAPRPRPHAPVATPLRWEELEDPALRPDAWTLTSVRDRLHALGADPWEGLRATARALPR</sequence>
<name>A0A5B8U180_9ACTN</name>
<dbReference type="AlphaFoldDB" id="A0A5B8U180"/>
<organism evidence="2 3">
    <name type="scientific">Baekduia soli</name>
    <dbReference type="NCBI Taxonomy" id="496014"/>
    <lineage>
        <taxon>Bacteria</taxon>
        <taxon>Bacillati</taxon>
        <taxon>Actinomycetota</taxon>
        <taxon>Thermoleophilia</taxon>
        <taxon>Solirubrobacterales</taxon>
        <taxon>Baekduiaceae</taxon>
        <taxon>Baekduia</taxon>
    </lineage>
</organism>
<reference evidence="2 3" key="1">
    <citation type="journal article" date="2018" name="J. Microbiol.">
        <title>Baekduia soli gen. nov., sp. nov., a novel bacterium isolated from the soil of Baekdu Mountain and proposal of a novel family name, Baekduiaceae fam. nov.</title>
        <authorList>
            <person name="An D.S."/>
            <person name="Siddiqi M.Z."/>
            <person name="Kim K.H."/>
            <person name="Yu H.S."/>
            <person name="Im W.T."/>
        </authorList>
    </citation>
    <scope>NUCLEOTIDE SEQUENCE [LARGE SCALE GENOMIC DNA]</scope>
    <source>
        <strain evidence="2 3">BR7-21</strain>
    </source>
</reference>
<evidence type="ECO:0000259" key="1">
    <source>
        <dbReference type="Pfam" id="PF21686"/>
    </source>
</evidence>
<dbReference type="PANTHER" id="PTHR42705">
    <property type="entry name" value="BIFUNCTIONAL NON-HOMOLOGOUS END JOINING PROTEIN LIGD"/>
    <property type="match status" value="1"/>
</dbReference>
<keyword evidence="3" id="KW-1185">Reference proteome</keyword>
<dbReference type="Pfam" id="PF21686">
    <property type="entry name" value="LigD_Prim-Pol"/>
    <property type="match status" value="1"/>
</dbReference>
<dbReference type="Proteomes" id="UP000321805">
    <property type="component" value="Chromosome"/>
</dbReference>
<dbReference type="CDD" id="cd04861">
    <property type="entry name" value="LigD_Pol_like"/>
    <property type="match status" value="1"/>
</dbReference>
<dbReference type="GO" id="GO:0016874">
    <property type="term" value="F:ligase activity"/>
    <property type="evidence" value="ECO:0007669"/>
    <property type="project" value="UniProtKB-KW"/>
</dbReference>
<evidence type="ECO:0000313" key="2">
    <source>
        <dbReference type="EMBL" id="QEC46814.1"/>
    </source>
</evidence>
<accession>A0A5B8U180</accession>
<dbReference type="Gene3D" id="3.90.920.10">
    <property type="entry name" value="DNA primase, PRIM domain"/>
    <property type="match status" value="1"/>
</dbReference>
<gene>
    <name evidence="2" type="ORF">FSW04_03920</name>
</gene>
<evidence type="ECO:0000313" key="3">
    <source>
        <dbReference type="Proteomes" id="UP000321805"/>
    </source>
</evidence>
<dbReference type="InterPro" id="IPR014145">
    <property type="entry name" value="LigD_pol_dom"/>
</dbReference>
<dbReference type="PANTHER" id="PTHR42705:SF2">
    <property type="entry name" value="BIFUNCTIONAL NON-HOMOLOGOUS END JOINING PROTEIN LIGD"/>
    <property type="match status" value="1"/>
</dbReference>
<protein>
    <submittedName>
        <fullName evidence="2">ATP-dependent DNA ligase</fullName>
    </submittedName>
</protein>
<keyword evidence="2" id="KW-0436">Ligase</keyword>
<dbReference type="EMBL" id="CP042430">
    <property type="protein sequence ID" value="QEC46814.1"/>
    <property type="molecule type" value="Genomic_DNA"/>
</dbReference>
<dbReference type="RefSeq" id="WP_146916466.1">
    <property type="nucleotide sequence ID" value="NZ_CP042430.1"/>
</dbReference>
<feature type="domain" description="DNA ligase D polymerase" evidence="1">
    <location>
        <begin position="20"/>
        <end position="276"/>
    </location>
</feature>